<feature type="transmembrane region" description="Helical" evidence="1">
    <location>
        <begin position="79"/>
        <end position="100"/>
    </location>
</feature>
<dbReference type="Proteomes" id="UP001516464">
    <property type="component" value="Unassembled WGS sequence"/>
</dbReference>
<keyword evidence="1" id="KW-0472">Membrane</keyword>
<gene>
    <name evidence="2" type="ORF">TCON_2550</name>
</gene>
<evidence type="ECO:0000256" key="1">
    <source>
        <dbReference type="SAM" id="Phobius"/>
    </source>
</evidence>
<proteinExistence type="predicted"/>
<keyword evidence="3" id="KW-1185">Reference proteome</keyword>
<feature type="transmembrane region" description="Helical" evidence="1">
    <location>
        <begin position="178"/>
        <end position="194"/>
    </location>
</feature>
<sequence length="232" mass="28456">MKKRETKFTIIGILYMILSFFAFLDFGIDLSLVCKRLYENKKQEMYDKFVQKLFYFNSCEINECIILLNAIFRKDLINFYAGVYFILFRIAETFFGHFFYGLGLYYITRILYCKIILLIYFCILIRREKKWESFKKIGASKTLLRCYDIRRRLTVARRLAFLFRIIPLMIWYTYRPKLFSHFSSIIYAICFILERRENREDKRSKIISIFLWLIDLLIHIYKIFNSYRIYKG</sequence>
<name>A0ABQ7HVQ0_9MICR</name>
<feature type="transmembrane region" description="Helical" evidence="1">
    <location>
        <begin position="12"/>
        <end position="33"/>
    </location>
</feature>
<keyword evidence="1" id="KW-1133">Transmembrane helix</keyword>
<accession>A0ABQ7HVQ0</accession>
<feature type="transmembrane region" description="Helical" evidence="1">
    <location>
        <begin position="206"/>
        <end position="224"/>
    </location>
</feature>
<feature type="transmembrane region" description="Helical" evidence="1">
    <location>
        <begin position="106"/>
        <end position="125"/>
    </location>
</feature>
<comment type="caution">
    <text evidence="2">The sequence shown here is derived from an EMBL/GenBank/DDBJ whole genome shotgun (WGS) entry which is preliminary data.</text>
</comment>
<organism evidence="2 3">
    <name type="scientific">Astathelohania contejeani</name>
    <dbReference type="NCBI Taxonomy" id="164912"/>
    <lineage>
        <taxon>Eukaryota</taxon>
        <taxon>Fungi</taxon>
        <taxon>Fungi incertae sedis</taxon>
        <taxon>Microsporidia</taxon>
        <taxon>Astathelohaniidae</taxon>
        <taxon>Astathelohania</taxon>
    </lineage>
</organism>
<keyword evidence="1" id="KW-0812">Transmembrane</keyword>
<dbReference type="EMBL" id="SBIQ01000360">
    <property type="protein sequence ID" value="KAF7678811.1"/>
    <property type="molecule type" value="Genomic_DNA"/>
</dbReference>
<evidence type="ECO:0000313" key="3">
    <source>
        <dbReference type="Proteomes" id="UP001516464"/>
    </source>
</evidence>
<protein>
    <submittedName>
        <fullName evidence="2">Uncharacterized protein</fullName>
    </submittedName>
</protein>
<evidence type="ECO:0000313" key="2">
    <source>
        <dbReference type="EMBL" id="KAF7678811.1"/>
    </source>
</evidence>
<reference evidence="2 3" key="1">
    <citation type="submission" date="2019-01" db="EMBL/GenBank/DDBJ databases">
        <title>Genomes sequencing and comparative genomics of infectious freshwater microsporidia, Cucumispora dikerogammari and Thelohania contejeani.</title>
        <authorList>
            <person name="Cormier A."/>
            <person name="Giraud I."/>
            <person name="Wattier R."/>
            <person name="Teixeira M."/>
            <person name="Grandjean F."/>
            <person name="Rigaud T."/>
            <person name="Cordaux R."/>
        </authorList>
    </citation>
    <scope>NUCLEOTIDE SEQUENCE [LARGE SCALE GENOMIC DNA]</scope>
    <source>
        <strain evidence="2">T1</strain>
        <tissue evidence="2">Spores</tissue>
    </source>
</reference>
<feature type="transmembrane region" description="Helical" evidence="1">
    <location>
        <begin position="155"/>
        <end position="172"/>
    </location>
</feature>